<protein>
    <submittedName>
        <fullName evidence="1">Uncharacterized protein</fullName>
    </submittedName>
</protein>
<proteinExistence type="predicted"/>
<name>A0A166VEH7_9AGAM</name>
<evidence type="ECO:0000313" key="2">
    <source>
        <dbReference type="Proteomes" id="UP000076532"/>
    </source>
</evidence>
<gene>
    <name evidence="1" type="ORF">FIBSPDRAFT_944160</name>
</gene>
<dbReference type="Proteomes" id="UP000076532">
    <property type="component" value="Unassembled WGS sequence"/>
</dbReference>
<reference evidence="1 2" key="1">
    <citation type="journal article" date="2016" name="Mol. Biol. Evol.">
        <title>Comparative Genomics of Early-Diverging Mushroom-Forming Fungi Provides Insights into the Origins of Lignocellulose Decay Capabilities.</title>
        <authorList>
            <person name="Nagy L.G."/>
            <person name="Riley R."/>
            <person name="Tritt A."/>
            <person name="Adam C."/>
            <person name="Daum C."/>
            <person name="Floudas D."/>
            <person name="Sun H."/>
            <person name="Yadav J.S."/>
            <person name="Pangilinan J."/>
            <person name="Larsson K.H."/>
            <person name="Matsuura K."/>
            <person name="Barry K."/>
            <person name="Labutti K."/>
            <person name="Kuo R."/>
            <person name="Ohm R.A."/>
            <person name="Bhattacharya S.S."/>
            <person name="Shirouzu T."/>
            <person name="Yoshinaga Y."/>
            <person name="Martin F.M."/>
            <person name="Grigoriev I.V."/>
            <person name="Hibbett D.S."/>
        </authorList>
    </citation>
    <scope>NUCLEOTIDE SEQUENCE [LARGE SCALE GENOMIC DNA]</scope>
    <source>
        <strain evidence="1 2">CBS 109695</strain>
    </source>
</reference>
<keyword evidence="2" id="KW-1185">Reference proteome</keyword>
<dbReference type="OrthoDB" id="2590239at2759"/>
<dbReference type="AlphaFoldDB" id="A0A166VEH7"/>
<organism evidence="1 2">
    <name type="scientific">Athelia psychrophila</name>
    <dbReference type="NCBI Taxonomy" id="1759441"/>
    <lineage>
        <taxon>Eukaryota</taxon>
        <taxon>Fungi</taxon>
        <taxon>Dikarya</taxon>
        <taxon>Basidiomycota</taxon>
        <taxon>Agaricomycotina</taxon>
        <taxon>Agaricomycetes</taxon>
        <taxon>Agaricomycetidae</taxon>
        <taxon>Atheliales</taxon>
        <taxon>Atheliaceae</taxon>
        <taxon>Athelia</taxon>
    </lineage>
</organism>
<evidence type="ECO:0000313" key="1">
    <source>
        <dbReference type="EMBL" id="KZP32638.1"/>
    </source>
</evidence>
<accession>A0A166VEH7</accession>
<dbReference type="EMBL" id="KV417485">
    <property type="protein sequence ID" value="KZP32638.1"/>
    <property type="molecule type" value="Genomic_DNA"/>
</dbReference>
<sequence length="398" mass="41818">MGAVWDRRVCMKPVGARETGGRTWDRWACIGPAGVMGPAGDMKLAGDMGLVGTHGTGGYTWDWRAHGGAAKGQGSSGNAQNFGTGVAGVKRVHVLVIAPRRAHILCITLAAAKPSSRSVDGIPRFTGDLTVSPRRALNIHAYNHDRAAPRLHPLHRPRGCGTTPAALSTAYPRSDGNLPTSTRRALNVSIQCAAAAPALSPCRPHRPSRLPAALQTAPRLHSLHRPHGGCEITLPTLSVTYPASFGTFCVFPSHIECQRAAVAPPFPHATLVHRPSRIPTTPALQINPQTLLAISYNEEIFGGFLFFCEGGKFAAVVAETKWPDEAQADGGLVQLRVVHLAPHFDADTGYQALSGISFSWAGPSIASGAQGNITASVSVGLGDMSAPKGGLHFPPPPC</sequence>